<gene>
    <name evidence="1" type="ORF">HICCMSTLAB_LOCUS666</name>
</gene>
<reference evidence="1" key="1">
    <citation type="submission" date="2021-04" db="EMBL/GenBank/DDBJ databases">
        <authorList>
            <person name="Chebbi M.A.C M."/>
        </authorList>
    </citation>
    <scope>NUCLEOTIDE SEQUENCE</scope>
</reference>
<evidence type="ECO:0000313" key="2">
    <source>
        <dbReference type="Proteomes" id="UP000786811"/>
    </source>
</evidence>
<keyword evidence="2" id="KW-1185">Reference proteome</keyword>
<name>A0A8J2EMD4_COTCN</name>
<accession>A0A8J2EMD4</accession>
<evidence type="ECO:0000313" key="1">
    <source>
        <dbReference type="EMBL" id="CAG5073894.1"/>
    </source>
</evidence>
<dbReference type="AlphaFoldDB" id="A0A8J2EMD4"/>
<dbReference type="EMBL" id="CAJNRD030001114">
    <property type="protein sequence ID" value="CAG5073894.1"/>
    <property type="molecule type" value="Genomic_DNA"/>
</dbReference>
<comment type="caution">
    <text evidence="1">The sequence shown here is derived from an EMBL/GenBank/DDBJ whole genome shotgun (WGS) entry which is preliminary data.</text>
</comment>
<proteinExistence type="predicted"/>
<organism evidence="1 2">
    <name type="scientific">Cotesia congregata</name>
    <name type="common">Parasitoid wasp</name>
    <name type="synonym">Apanteles congregatus</name>
    <dbReference type="NCBI Taxonomy" id="51543"/>
    <lineage>
        <taxon>Eukaryota</taxon>
        <taxon>Metazoa</taxon>
        <taxon>Ecdysozoa</taxon>
        <taxon>Arthropoda</taxon>
        <taxon>Hexapoda</taxon>
        <taxon>Insecta</taxon>
        <taxon>Pterygota</taxon>
        <taxon>Neoptera</taxon>
        <taxon>Endopterygota</taxon>
        <taxon>Hymenoptera</taxon>
        <taxon>Apocrita</taxon>
        <taxon>Ichneumonoidea</taxon>
        <taxon>Braconidae</taxon>
        <taxon>Microgastrinae</taxon>
        <taxon>Cotesia</taxon>
    </lineage>
</organism>
<dbReference type="Proteomes" id="UP000786811">
    <property type="component" value="Unassembled WGS sequence"/>
</dbReference>
<protein>
    <submittedName>
        <fullName evidence="1">Uncharacterized protein</fullName>
    </submittedName>
</protein>
<sequence length="144" mass="17321">MDQLIAKDTEIRKLVEDIQEDIINTSKIIPYSDSMTVYDLVIKVFNKRSLKMLVKNDKSIQDYIDFFRSNFGKQYNRFWLFHAMFGKIQDAYKRRKIMEKVQNIPQLKKVIPLPYEVILMIIEYFDNDNLKNFVNSFYECPSQI</sequence>